<feature type="transmembrane region" description="Helical" evidence="7">
    <location>
        <begin position="89"/>
        <end position="115"/>
    </location>
</feature>
<dbReference type="AlphaFoldDB" id="C5CHQ0"/>
<feature type="transmembrane region" description="Helical" evidence="7">
    <location>
        <begin position="208"/>
        <end position="235"/>
    </location>
</feature>
<dbReference type="eggNOG" id="COG1173">
    <property type="taxonomic scope" value="Bacteria"/>
</dbReference>
<feature type="transmembrane region" description="Helical" evidence="7">
    <location>
        <begin position="255"/>
        <end position="276"/>
    </location>
</feature>
<keyword evidence="10" id="KW-1185">Reference proteome</keyword>
<dbReference type="Proteomes" id="UP000002382">
    <property type="component" value="Chromosome"/>
</dbReference>
<dbReference type="GO" id="GO:0055085">
    <property type="term" value="P:transmembrane transport"/>
    <property type="evidence" value="ECO:0007669"/>
    <property type="project" value="InterPro"/>
</dbReference>
<evidence type="ECO:0000313" key="10">
    <source>
        <dbReference type="Proteomes" id="UP000002382"/>
    </source>
</evidence>
<protein>
    <submittedName>
        <fullName evidence="9">Binding-protein-dependent transport systems inner membrane component</fullName>
    </submittedName>
</protein>
<evidence type="ECO:0000313" key="9">
    <source>
        <dbReference type="EMBL" id="ACR80726.1"/>
    </source>
</evidence>
<dbReference type="GO" id="GO:0005886">
    <property type="term" value="C:plasma membrane"/>
    <property type="evidence" value="ECO:0007669"/>
    <property type="project" value="UniProtKB-SubCell"/>
</dbReference>
<dbReference type="KEGG" id="kol:Kole_2048"/>
<dbReference type="HOGENOM" id="CLU_028518_1_2_0"/>
<comment type="subcellular location">
    <subcellularLocation>
        <location evidence="1 7">Cell membrane</location>
        <topology evidence="1 7">Multi-pass membrane protein</topology>
    </subcellularLocation>
</comment>
<keyword evidence="5 7" id="KW-1133">Transmembrane helix</keyword>
<dbReference type="STRING" id="521045.Kole_2048"/>
<feature type="domain" description="ABC transmembrane type-1" evidence="8">
    <location>
        <begin position="87"/>
        <end position="277"/>
    </location>
</feature>
<proteinExistence type="inferred from homology"/>
<dbReference type="InterPro" id="IPR000515">
    <property type="entry name" value="MetI-like"/>
</dbReference>
<dbReference type="PROSITE" id="PS50928">
    <property type="entry name" value="ABC_TM1"/>
    <property type="match status" value="1"/>
</dbReference>
<evidence type="ECO:0000256" key="7">
    <source>
        <dbReference type="RuleBase" id="RU363032"/>
    </source>
</evidence>
<dbReference type="Gene3D" id="1.10.3720.10">
    <property type="entry name" value="MetI-like"/>
    <property type="match status" value="1"/>
</dbReference>
<keyword evidence="3" id="KW-1003">Cell membrane</keyword>
<evidence type="ECO:0000256" key="4">
    <source>
        <dbReference type="ARBA" id="ARBA00022692"/>
    </source>
</evidence>
<gene>
    <name evidence="9" type="ordered locus">Kole_2048</name>
</gene>
<dbReference type="PANTHER" id="PTHR43386">
    <property type="entry name" value="OLIGOPEPTIDE TRANSPORT SYSTEM PERMEASE PROTEIN APPC"/>
    <property type="match status" value="1"/>
</dbReference>
<dbReference type="CDD" id="cd06261">
    <property type="entry name" value="TM_PBP2"/>
    <property type="match status" value="1"/>
</dbReference>
<comment type="similarity">
    <text evidence="7">Belongs to the binding-protein-dependent transport system permease family.</text>
</comment>
<dbReference type="InterPro" id="IPR035906">
    <property type="entry name" value="MetI-like_sf"/>
</dbReference>
<keyword evidence="4 7" id="KW-0812">Transmembrane</keyword>
<dbReference type="SUPFAM" id="SSF161098">
    <property type="entry name" value="MetI-like"/>
    <property type="match status" value="1"/>
</dbReference>
<keyword evidence="6 7" id="KW-0472">Membrane</keyword>
<accession>C5CHQ0</accession>
<dbReference type="Pfam" id="PF12911">
    <property type="entry name" value="OppC_N"/>
    <property type="match status" value="1"/>
</dbReference>
<dbReference type="InterPro" id="IPR050366">
    <property type="entry name" value="BP-dependent_transpt_permease"/>
</dbReference>
<reference evidence="9 10" key="1">
    <citation type="submission" date="2009-06" db="EMBL/GenBank/DDBJ databases">
        <title>Complete sequence of Thermotogales bacterium TBF 19.5.1.</title>
        <authorList>
            <consortium name="US DOE Joint Genome Institute"/>
            <person name="Lucas S."/>
            <person name="Copeland A."/>
            <person name="Lapidus A."/>
            <person name="Glavina del Rio T."/>
            <person name="Tice H."/>
            <person name="Bruce D."/>
            <person name="Goodwin L."/>
            <person name="Pitluck S."/>
            <person name="Chertkov O."/>
            <person name="Brettin T."/>
            <person name="Detter J.C."/>
            <person name="Han C."/>
            <person name="Schmutz J."/>
            <person name="Larimer F."/>
            <person name="Land M."/>
            <person name="Hauser L."/>
            <person name="Kyrpides N."/>
            <person name="Ovchinnikova G."/>
            <person name="Noll K."/>
        </authorList>
    </citation>
    <scope>NUCLEOTIDE SEQUENCE [LARGE SCALE GENOMIC DNA]</scope>
    <source>
        <strain evidence="10">ATCC BAA-1733 / DSM 21960 / TBF 19.5.1</strain>
    </source>
</reference>
<evidence type="ECO:0000256" key="3">
    <source>
        <dbReference type="ARBA" id="ARBA00022475"/>
    </source>
</evidence>
<reference evidence="9 10" key="2">
    <citation type="journal article" date="2011" name="J. Bacteriol.">
        <title>Genome Sequence of Kosmotoga olearia Strain TBF 19.5.1, a Thermophilic Bacterium with a Wide Growth Temperature Range, Isolated from the Troll B Oil Platform in the North Sea.</title>
        <authorList>
            <person name="Swithers K.S."/>
            <person name="Dipippo J.L."/>
            <person name="Bruce D.C."/>
            <person name="Detter C."/>
            <person name="Tapia R."/>
            <person name="Han S."/>
            <person name="Goodwin L.A."/>
            <person name="Han J."/>
            <person name="Woyke T."/>
            <person name="Pitluck S."/>
            <person name="Pennacchio L."/>
            <person name="Nolan M."/>
            <person name="Mikhailova N."/>
            <person name="Land M.L."/>
            <person name="Nesbo C.L."/>
            <person name="Gogarten J.P."/>
            <person name="Noll K.M."/>
        </authorList>
    </citation>
    <scope>NUCLEOTIDE SEQUENCE [LARGE SCALE GENOMIC DNA]</scope>
    <source>
        <strain evidence="10">ATCC BAA-1733 / DSM 21960 / TBF 19.5.1</strain>
    </source>
</reference>
<dbReference type="PANTHER" id="PTHR43386:SF1">
    <property type="entry name" value="D,D-DIPEPTIDE TRANSPORT SYSTEM PERMEASE PROTEIN DDPC-RELATED"/>
    <property type="match status" value="1"/>
</dbReference>
<feature type="transmembrane region" description="Helical" evidence="7">
    <location>
        <begin position="135"/>
        <end position="162"/>
    </location>
</feature>
<name>C5CHQ0_KOSOT</name>
<feature type="transmembrane region" description="Helical" evidence="7">
    <location>
        <begin position="26"/>
        <end position="49"/>
    </location>
</feature>
<evidence type="ECO:0000259" key="8">
    <source>
        <dbReference type="PROSITE" id="PS50928"/>
    </source>
</evidence>
<dbReference type="EMBL" id="CP001634">
    <property type="protein sequence ID" value="ACR80726.1"/>
    <property type="molecule type" value="Genomic_DNA"/>
</dbReference>
<evidence type="ECO:0000256" key="6">
    <source>
        <dbReference type="ARBA" id="ARBA00023136"/>
    </source>
</evidence>
<dbReference type="InterPro" id="IPR025966">
    <property type="entry name" value="OppC_N"/>
</dbReference>
<evidence type="ECO:0000256" key="2">
    <source>
        <dbReference type="ARBA" id="ARBA00022448"/>
    </source>
</evidence>
<dbReference type="OrthoDB" id="44350at2"/>
<sequence length="293" mass="31885">MNELQWSPTYRLGKSLKRFFGDKSGIMAFIGIAILATYVIMAIFAPYVAPYDPVKRTGRAFMPPSKEHLFGTTNLGYDVLSRIIYGARIALQIALLAVAVAAAIGIPLGLISGYIGGVFDRILTMFMDAIYSFPGLILAIAIAAVLGPGVINVALSIAVIYAPTYFRVIRNQVTSLKDQLFVEAARAIGAKNSTIVMKYILPNVLPSVVVVLSMNLADAIMTEAGLSFLGLGIAPPTPDWGYDLSNGQRFLLLNYWWMILFPGLAIITLVLGFSMFSEGMNEYLNPNVGETRR</sequence>
<keyword evidence="2 7" id="KW-0813">Transport</keyword>
<evidence type="ECO:0000256" key="1">
    <source>
        <dbReference type="ARBA" id="ARBA00004651"/>
    </source>
</evidence>
<evidence type="ECO:0000256" key="5">
    <source>
        <dbReference type="ARBA" id="ARBA00022989"/>
    </source>
</evidence>
<dbReference type="Pfam" id="PF00528">
    <property type="entry name" value="BPD_transp_1"/>
    <property type="match status" value="1"/>
</dbReference>
<organism evidence="9 10">
    <name type="scientific">Kosmotoga olearia (strain ATCC BAA-1733 / DSM 21960 / TBF 19.5.1)</name>
    <dbReference type="NCBI Taxonomy" id="521045"/>
    <lineage>
        <taxon>Bacteria</taxon>
        <taxon>Thermotogati</taxon>
        <taxon>Thermotogota</taxon>
        <taxon>Thermotogae</taxon>
        <taxon>Kosmotogales</taxon>
        <taxon>Kosmotogaceae</taxon>
        <taxon>Kosmotoga</taxon>
    </lineage>
</organism>